<dbReference type="Proteomes" id="UP000694863">
    <property type="component" value="Unplaced"/>
</dbReference>
<name>A0AC55CLV2_ECHTE</name>
<evidence type="ECO:0000313" key="1">
    <source>
        <dbReference type="Proteomes" id="UP000694863"/>
    </source>
</evidence>
<evidence type="ECO:0000313" key="2">
    <source>
        <dbReference type="RefSeq" id="XP_045141192.1"/>
    </source>
</evidence>
<keyword evidence="1" id="KW-1185">Reference proteome</keyword>
<accession>A0AC55CLV2</accession>
<organism evidence="1 2">
    <name type="scientific">Echinops telfairi</name>
    <name type="common">Lesser hedgehog tenrec</name>
    <dbReference type="NCBI Taxonomy" id="9371"/>
    <lineage>
        <taxon>Eukaryota</taxon>
        <taxon>Metazoa</taxon>
        <taxon>Chordata</taxon>
        <taxon>Craniata</taxon>
        <taxon>Vertebrata</taxon>
        <taxon>Euteleostomi</taxon>
        <taxon>Mammalia</taxon>
        <taxon>Eutheria</taxon>
        <taxon>Afrotheria</taxon>
        <taxon>Tenrecidae</taxon>
        <taxon>Tenrecinae</taxon>
        <taxon>Echinops</taxon>
    </lineage>
</organism>
<proteinExistence type="predicted"/>
<dbReference type="RefSeq" id="XP_045141192.1">
    <property type="nucleotide sequence ID" value="XM_045285257.1"/>
</dbReference>
<reference evidence="2" key="1">
    <citation type="submission" date="2025-08" db="UniProtKB">
        <authorList>
            <consortium name="RefSeq"/>
        </authorList>
    </citation>
    <scope>IDENTIFICATION</scope>
</reference>
<protein>
    <submittedName>
        <fullName evidence="2">Ciliogenesis and planar polarity effector 1</fullName>
    </submittedName>
</protein>
<sequence>MEIRLEVLTSTSIKQKKPWPRVSWLGQENESVFLLDDKFINEINLRSGRTTKKIPILQPVLKDAIALTTSSNDAWLAGVLTTGELFLWNKDKDCLKIIQAAKEPQEMIKAAVASSLRLYLYVSGNGKRVLLTTLSGCLFLWEHLDAKSVLSSKSPSLVGQWSHVRPEETVLLPSTEDKEAAVHAVFINNELFGDCCLCSFAFYSGDYLKLTFLATRWHEHVFTPIRSLLYRVHWAQQDCFLGSLIPKCESVKSRGALISAFSRDGLTLAVALNQRDPKATQVLFINTLNFATTSGSLKGCSNKNPVLPAALTRSYWVGDISWTHDNLFLACMLKRGSLVLLTSQGELLTLVTFGCSIEFGPAEFIPFHPLITYRPQQFTFQDSNNSVDSSASDGDPTRQRFSVKAHSWLPYLIISDGYMVTTLRFLDKLSPSVLMRSLLLDSTQRLEKTYQSVILSKPRGKGLNLRSLDSLRSSLLKHQGNDTSVDSTVPKFLQIEETLELNEKTGDLQDFEMEEINEGKHFPNSPFPFWNQKNDPLFSSFKEGRLEFASMFDTIHAKNDTEEAGGTITELHSIQKNLLAAWNIGISKNVTEKNVMLNYTVICITHFLYILQFVKCPFPKLDIFSGKSPRDNAWVLCIFQLFHHCLSIQYWDMRHKQDLGHLVKLTSHTMKLLLNQQQLDQSFSEKLLACFYLLRMVASNLNGVYQLQPEIIFTSTDGNRTTNQDSLVVPIFQMFQSYGPQEKWSWDSPFKIQPQVVNLVQQPCHRLITLWRILYQKSLWYQAQLSRRVFKGDRQLTEAVTHEASIVRSLLCHVQANLQAAGDHLSQTLELKSINGEEHFLLGSYEKSVLLWKKALQETLEKGGKRTSFLQIRYYLSLLYCHLYTYNLNDAQGLCDHLVREILKWSRLPVQHNEECSGPKKTPCEFGMADHVHPEAAVRVIQSMARFMAAYFTNQLLCILPPHNVNVLPPLHVKTEQSLRLIPLQHSKVASVVRDQNLSNMWTVEYALELLLIGGLVPEAVWLAHKLGDWKTSVSIGVAFQLFCKHDSNFTRNLNNTYPKKTSDDLWFLYIPGISYKWDFPQHLDYPIEEEDANHLCGSVQEVLKAAVMADADILSDTFQLLISSAKDFSKRLWGLVPAGLYLPAPPLYCPQPACLSEEDGDDLLIKSEKDYRQKVSGILQRILLLFRAARCSFPAAQWYILQLRWARKVMQKIRLKGSLPSLSPFPQSLLNYCKGGIAFFRPGASGDHKLEEVSSKVTGCFRELCALCWMLHIREKLSYSCRQYQKARENMGKKKEFEVKFDSCMVEHCLSAVEWAYRMLPFSRFLNIEELTQDIILSLLGELPPLRKVAEIFMKAFPNPEDVRVPLREKYHSLQQRLRHCVVTGPQSEEIMSVTMHSIHKVWVKALKRVWRNIGPFETNVWEPMDEEKPDDASALDRLSLGTSLSRSTLTGLGSSLVHSDADTADTLSEALSMEGKNRIHSYHRNTSSHIELTSKSKPNEKKKLYNPKENAKRKEDEKSSQNTVPVVGVWEFERDDDEYIQFLDLFLSYVLERDLLTSRDPGIPFLTSFSSHLREYELNSLVFDVHTTLKRRQGKTQSQNVFRAGSCFAVAPESYDCENASAINNDCARHLENQALPASVVVKQGIKPFVEKPFDGVSKNEVKSGLFGLKQKSIYRMQNDSQEKPLVHRLSTPVSWTPNSINRRCLFRAIENSDLIPQEDLPLALSNPFGSIGRLLEWMIRWSDRRLLCDSNSLEPSWEYSPVIRIKTSTAAILTSLWLLGQPYFATYKAKYGTIMVQENHHSRGQAEPEIEDESEAEAGCAVALAAIAGAEESKYRSESCQNILKVPTEEKKTEVKEISDEIISVSHNPDKELENIDEDPLEEVETFTQEEMDIHLADCEENTQEPIESLRSASVAVCLQTLPQLLEVHSTGEVQCSREAPLKIKMAKNLTEQKSMIDGFSTTEHTIPHSLCDTSSEISSAHIPPSKGESSSVPPFVSKGDNASPRTPVPSPRKTQRNEPRTELPDSSDSVRQMLQDEMFKLVQLQQINFMSLMQVVGSSFANLPNIQHLVQQSQSVHLVGSQVPNPIRGSSDVEDTGGNLKNRILIKPQSTGEYTRECGNPSPHGQQRVEQSDQNRNGNVQNISHESIPLSHLEGQPQERRLTPTSHNLPPTMLSPAPAANTHLHLLSMSAIQKTPQLIPAAKMVTPGDGFPLLQFQPKHEFKPLPLSTGRVPPVPFRPLPQPKEAWGVSGSFQPPLSQRDIHTTAASLLNLNQYNPEAIKKAAEQKRWAETVNTEMPAHLNLDQYVGPENFAPQKSSSKFMKPERPFEITPGLHEKSPLNSSGLPLLHLQFNPPYMFVSASRASVPVPSVPAGMGARERKYSRLSLLPSYPSSENTYKKPQLIPLENLLAFKQNQQRQAHNLLGQGDPGQIQLLNGKMESSEMKHEKENKRRQRRRTQKELQEKTSEKLRKESCVTFQPKESVINDNDSEMRPKEQQERDGSQPLDDFDIPFEMLQGDVTTSAGLHFMASVKKKAIESQDASTNTDPVQDKEAASQELVSECGKNQLISSASEHEPLHVPQLLTPDVYVDLKFPTTISEKPLSPLMEANSVGHTYIDVIDIEADDLQELPAREEPLDANVTKLSGDHLEGPSSAELHCMAASLNNAVPPHNIKSQESATSGMDLVLKPASMSPTCLDGRSWRAGSAEMKEPRMISPTPSEVQQNKDLDLLTSEFQFKEHSPEPAAADDHLLWKLLHEAPDMSPPLSPTARKLEHLTSKLQEIDEQLLAIQNIADNIEQDFPRHGMVEAMDHTELYSGPECDQVLPSKTRSISDEVHFLTHLGEEERSNEEKTSETELSETESYSSHKAFVSASATSAVSPSTDQNTASTGMNNSHELHESVPADPLHMTGLSDIADIIDDLITKDGVSSEELGLTEQQAKTFSRIRHTSDRRSQRTEKERREIRIWMKRKRKERMAEYLDQLAEKRGREHEPFCPRTRPFYLTSRELRRRQKMKHEKDRLLLSDHYSRRISQAYSLMNELLSESAQKPLPQKGRTAQVPRKHRSTGPNGTNQYGHNFPINRPGKISYQTKPRDSANGIPREQQCHGSLWQGGSGAPCHSPQHTKKYRRAGHVPQAMEVCIEYEREETVLSPWTLPPEIHEILHASQDSLLKGLSPSEKEEPEPCMGLSGMDSVSDSTGSILSKLDWNAIDDMVAGVENRSPSVHLAMGL</sequence>
<gene>
    <name evidence="2" type="primary">CPLANE1</name>
</gene>